<gene>
    <name evidence="1" type="ORF">EDB81DRAFT_859505</name>
</gene>
<dbReference type="Proteomes" id="UP000738349">
    <property type="component" value="Unassembled WGS sequence"/>
</dbReference>
<keyword evidence="2" id="KW-1185">Reference proteome</keyword>
<reference evidence="1" key="1">
    <citation type="journal article" date="2021" name="Nat. Commun.">
        <title>Genetic determinants of endophytism in the Arabidopsis root mycobiome.</title>
        <authorList>
            <person name="Mesny F."/>
            <person name="Miyauchi S."/>
            <person name="Thiergart T."/>
            <person name="Pickel B."/>
            <person name="Atanasova L."/>
            <person name="Karlsson M."/>
            <person name="Huettel B."/>
            <person name="Barry K.W."/>
            <person name="Haridas S."/>
            <person name="Chen C."/>
            <person name="Bauer D."/>
            <person name="Andreopoulos W."/>
            <person name="Pangilinan J."/>
            <person name="LaButti K."/>
            <person name="Riley R."/>
            <person name="Lipzen A."/>
            <person name="Clum A."/>
            <person name="Drula E."/>
            <person name="Henrissat B."/>
            <person name="Kohler A."/>
            <person name="Grigoriev I.V."/>
            <person name="Martin F.M."/>
            <person name="Hacquard S."/>
        </authorList>
    </citation>
    <scope>NUCLEOTIDE SEQUENCE</scope>
    <source>
        <strain evidence="1">MPI-CAGE-AT-0147</strain>
    </source>
</reference>
<protein>
    <submittedName>
        <fullName evidence="1">Uncharacterized protein</fullName>
    </submittedName>
</protein>
<accession>A0A9P9E8J9</accession>
<name>A0A9P9E8J9_9HYPO</name>
<sequence>MEPIQIMNIYPIAIGIMDALSASDVSAFLYATRLYRIFTKEFWNKYMNLERDMPSIRHWLERRRRIGDHVAFLGKDIYTLLDRYNNVLSHWTRPESSHVCQVWVLVVSRYAYEMRLQNGASVYDTTVDGDVIRHNWVDPDGNVTACEYATPSPMKFIHDPTYDCDGDKCMSRIPVGTIVLPDPDSWPKCSTNIYQNRMGAPADVPNGNEKRVATRFHIPLKYPLGIFSGYMDEKYKMRYVCTREILGQAVSALPYVTMHGKGVAEMYEHAYKWRYRHRNQSGDMVESVSPLEVVNMLAFVFQDCGLGPVESTYFTMPIHESE</sequence>
<comment type="caution">
    <text evidence="1">The sequence shown here is derived from an EMBL/GenBank/DDBJ whole genome shotgun (WGS) entry which is preliminary data.</text>
</comment>
<proteinExistence type="predicted"/>
<organism evidence="1 2">
    <name type="scientific">Dactylonectria macrodidyma</name>
    <dbReference type="NCBI Taxonomy" id="307937"/>
    <lineage>
        <taxon>Eukaryota</taxon>
        <taxon>Fungi</taxon>
        <taxon>Dikarya</taxon>
        <taxon>Ascomycota</taxon>
        <taxon>Pezizomycotina</taxon>
        <taxon>Sordariomycetes</taxon>
        <taxon>Hypocreomycetidae</taxon>
        <taxon>Hypocreales</taxon>
        <taxon>Nectriaceae</taxon>
        <taxon>Dactylonectria</taxon>
    </lineage>
</organism>
<evidence type="ECO:0000313" key="1">
    <source>
        <dbReference type="EMBL" id="KAH7132908.1"/>
    </source>
</evidence>
<dbReference type="EMBL" id="JAGMUV010000016">
    <property type="protein sequence ID" value="KAH7132908.1"/>
    <property type="molecule type" value="Genomic_DNA"/>
</dbReference>
<dbReference type="OrthoDB" id="5107296at2759"/>
<evidence type="ECO:0000313" key="2">
    <source>
        <dbReference type="Proteomes" id="UP000738349"/>
    </source>
</evidence>
<dbReference type="AlphaFoldDB" id="A0A9P9E8J9"/>